<gene>
    <name evidence="1" type="primary">pilM</name>
    <name evidence="1" type="ORF">MOZ60_05740</name>
</gene>
<dbReference type="InterPro" id="IPR005883">
    <property type="entry name" value="PilM"/>
</dbReference>
<comment type="caution">
    <text evidence="1">The sequence shown here is derived from an EMBL/GenBank/DDBJ whole genome shotgun (WGS) entry which is preliminary data.</text>
</comment>
<dbReference type="PANTHER" id="PTHR32432">
    <property type="entry name" value="CELL DIVISION PROTEIN FTSA-RELATED"/>
    <property type="match status" value="1"/>
</dbReference>
<dbReference type="SUPFAM" id="SSF53067">
    <property type="entry name" value="Actin-like ATPase domain"/>
    <property type="match status" value="2"/>
</dbReference>
<accession>A0AB35U415</accession>
<dbReference type="Gene3D" id="3.30.420.40">
    <property type="match status" value="2"/>
</dbReference>
<dbReference type="InterPro" id="IPR050696">
    <property type="entry name" value="FtsA/MreB"/>
</dbReference>
<dbReference type="RefSeq" id="WP_370595962.1">
    <property type="nucleotide sequence ID" value="NZ_JALBUR010000011.1"/>
</dbReference>
<dbReference type="Pfam" id="PF11104">
    <property type="entry name" value="PilM_2"/>
    <property type="match status" value="1"/>
</dbReference>
<evidence type="ECO:0000313" key="1">
    <source>
        <dbReference type="EMBL" id="MDX8419590.1"/>
    </source>
</evidence>
<dbReference type="CDD" id="cd24049">
    <property type="entry name" value="ASKHA_NBD_PilM"/>
    <property type="match status" value="1"/>
</dbReference>
<dbReference type="Proteomes" id="UP001286174">
    <property type="component" value="Unassembled WGS sequence"/>
</dbReference>
<name>A0AB35U415_9FIRM</name>
<dbReference type="Gene3D" id="3.30.1490.300">
    <property type="match status" value="1"/>
</dbReference>
<dbReference type="PANTHER" id="PTHR32432:SF3">
    <property type="entry name" value="ETHANOLAMINE UTILIZATION PROTEIN EUTJ"/>
    <property type="match status" value="1"/>
</dbReference>
<sequence>MAREILGVDIGSKRVKLCVLRNGSIVQTALLDTPENAVRNDSLTAYEAMSSLLREGMKENGIHCRRAALVVPDPDAYMRRLRMPLMTEKQLAVNLPYEFHDVITDNKDHYLYDYAMIDTHGTDENAKEMELMAGAVSKEKIAAYQEMFHHAGMKLVMAAPRQMALVSVLRAFADTCGHGDVALVDLGDSYTRVDLFRDGTYEATRTIDTGVAAIAGAVGDVMNVDPHVARGYLRNDQDQVLESEALANVYNVIAVEIMRAINYYTYENQNNTLEKLYVYGGGSHLKQLVGSIADSLSSLQVVPVDAMDPNAPKELEDQLTSFGIAREAA</sequence>
<evidence type="ECO:0000313" key="2">
    <source>
        <dbReference type="Proteomes" id="UP001286174"/>
    </source>
</evidence>
<organism evidence="1 2">
    <name type="scientific">Grylomicrobium aquisgranensis</name>
    <dbReference type="NCBI Taxonomy" id="2926318"/>
    <lineage>
        <taxon>Bacteria</taxon>
        <taxon>Bacillati</taxon>
        <taxon>Bacillota</taxon>
        <taxon>Erysipelotrichia</taxon>
        <taxon>Erysipelotrichales</taxon>
        <taxon>Erysipelotrichaceae</taxon>
        <taxon>Grylomicrobium</taxon>
    </lineage>
</organism>
<reference evidence="1 2" key="1">
    <citation type="submission" date="2022-03" db="EMBL/GenBank/DDBJ databases">
        <title>Novel taxa within the pig intestine.</title>
        <authorList>
            <person name="Wylensek D."/>
            <person name="Bishof K."/>
            <person name="Afrizal A."/>
            <person name="Clavel T."/>
        </authorList>
    </citation>
    <scope>NUCLEOTIDE SEQUENCE [LARGE SCALE GENOMIC DNA]</scope>
    <source>
        <strain evidence="1 2">CLA-KB-P133</strain>
    </source>
</reference>
<dbReference type="AlphaFoldDB" id="A0AB35U415"/>
<dbReference type="InterPro" id="IPR043129">
    <property type="entry name" value="ATPase_NBD"/>
</dbReference>
<protein>
    <submittedName>
        <fullName evidence="1">Pilus assembly protein PilM</fullName>
    </submittedName>
</protein>
<keyword evidence="2" id="KW-1185">Reference proteome</keyword>
<proteinExistence type="predicted"/>
<dbReference type="EMBL" id="JALBUR010000011">
    <property type="protein sequence ID" value="MDX8419590.1"/>
    <property type="molecule type" value="Genomic_DNA"/>
</dbReference>